<keyword evidence="3 4" id="KW-0175">Coiled coil</keyword>
<gene>
    <name evidence="6" type="ORF">HCN44_006239</name>
</gene>
<evidence type="ECO:0000256" key="4">
    <source>
        <dbReference type="SAM" id="Coils"/>
    </source>
</evidence>
<dbReference type="GO" id="GO:0000724">
    <property type="term" value="P:double-strand break repair via homologous recombination"/>
    <property type="evidence" value="ECO:0007669"/>
    <property type="project" value="TreeGrafter"/>
</dbReference>
<feature type="coiled-coil region" evidence="4">
    <location>
        <begin position="233"/>
        <end position="260"/>
    </location>
</feature>
<dbReference type="OrthoDB" id="10254973at2759"/>
<dbReference type="GO" id="GO:0030915">
    <property type="term" value="C:Smc5-Smc6 complex"/>
    <property type="evidence" value="ECO:0007669"/>
    <property type="project" value="TreeGrafter"/>
</dbReference>
<evidence type="ECO:0000256" key="2">
    <source>
        <dbReference type="ARBA" id="ARBA00018687"/>
    </source>
</evidence>
<proteinExistence type="inferred from homology"/>
<organism evidence="6 7">
    <name type="scientific">Aphidius gifuensis</name>
    <name type="common">Parasitoid wasp</name>
    <dbReference type="NCBI Taxonomy" id="684658"/>
    <lineage>
        <taxon>Eukaryota</taxon>
        <taxon>Metazoa</taxon>
        <taxon>Ecdysozoa</taxon>
        <taxon>Arthropoda</taxon>
        <taxon>Hexapoda</taxon>
        <taxon>Insecta</taxon>
        <taxon>Pterygota</taxon>
        <taxon>Neoptera</taxon>
        <taxon>Endopterygota</taxon>
        <taxon>Hymenoptera</taxon>
        <taxon>Apocrita</taxon>
        <taxon>Ichneumonoidea</taxon>
        <taxon>Braconidae</taxon>
        <taxon>Aphidiinae</taxon>
        <taxon>Aphidius</taxon>
    </lineage>
</organism>
<dbReference type="InterPro" id="IPR027417">
    <property type="entry name" value="P-loop_NTPase"/>
</dbReference>
<dbReference type="Proteomes" id="UP000639338">
    <property type="component" value="Unassembled WGS sequence"/>
</dbReference>
<dbReference type="GO" id="GO:0003697">
    <property type="term" value="F:single-stranded DNA binding"/>
    <property type="evidence" value="ECO:0007669"/>
    <property type="project" value="TreeGrafter"/>
</dbReference>
<comment type="caution">
    <text evidence="6">The sequence shown here is derived from an EMBL/GenBank/DDBJ whole genome shotgun (WGS) entry which is preliminary data.</text>
</comment>
<dbReference type="AlphaFoldDB" id="A0A835CQS0"/>
<dbReference type="EMBL" id="JACMRX010000003">
    <property type="protein sequence ID" value="KAF7993179.1"/>
    <property type="molecule type" value="Genomic_DNA"/>
</dbReference>
<dbReference type="GO" id="GO:0005634">
    <property type="term" value="C:nucleus"/>
    <property type="evidence" value="ECO:0007669"/>
    <property type="project" value="TreeGrafter"/>
</dbReference>
<reference evidence="6 7" key="1">
    <citation type="submission" date="2020-08" db="EMBL/GenBank/DDBJ databases">
        <title>Aphidius gifuensis genome sequencing and assembly.</title>
        <authorList>
            <person name="Du Z."/>
        </authorList>
    </citation>
    <scope>NUCLEOTIDE SEQUENCE [LARGE SCALE GENOMIC DNA]</scope>
    <source>
        <strain evidence="6">YNYX2018</strain>
        <tissue evidence="6">Adults</tissue>
    </source>
</reference>
<accession>A0A835CQS0</accession>
<comment type="similarity">
    <text evidence="1">Belongs to the SMC family. SMC5 subfamily.</text>
</comment>
<evidence type="ECO:0000256" key="1">
    <source>
        <dbReference type="ARBA" id="ARBA00010171"/>
    </source>
</evidence>
<dbReference type="PANTHER" id="PTHR45916">
    <property type="entry name" value="STRUCTURAL MAINTENANCE OF CHROMOSOMES PROTEIN 5"/>
    <property type="match status" value="1"/>
</dbReference>
<evidence type="ECO:0000259" key="5">
    <source>
        <dbReference type="Pfam" id="PF02463"/>
    </source>
</evidence>
<protein>
    <recommendedName>
        <fullName evidence="2">Structural maintenance of chromosomes protein 5</fullName>
    </recommendedName>
</protein>
<feature type="coiled-coil region" evidence="4">
    <location>
        <begin position="835"/>
        <end position="876"/>
    </location>
</feature>
<keyword evidence="7" id="KW-1185">Reference proteome</keyword>
<name>A0A835CQS0_APHGI</name>
<dbReference type="Pfam" id="PF02463">
    <property type="entry name" value="SMC_N"/>
    <property type="match status" value="1"/>
</dbReference>
<feature type="domain" description="RecF/RecN/SMC N-terminal" evidence="5">
    <location>
        <begin position="12"/>
        <end position="991"/>
    </location>
</feature>
<dbReference type="Gene3D" id="3.40.50.300">
    <property type="entry name" value="P-loop containing nucleotide triphosphate hydrolases"/>
    <property type="match status" value="2"/>
</dbReference>
<feature type="coiled-coil region" evidence="4">
    <location>
        <begin position="612"/>
        <end position="698"/>
    </location>
</feature>
<sequence length="1046" mass="120706">MVSQECKDRGVIVKIAVENFVTYKKVEIKPGRGLNVIIGPNGTGKSTVLTAILIGLGGNPATLGKKNKVADFIKAGCTKASIEIVLKDTLNRTVKLGRVFDDKHSVFYKNNEQVNSIVFKETVESFNIQLDNLCQFLPQDKVQDFSKMNPQELLINTEKSVGDGSLNTDHEQLISKRQKQRKIEEDLQSTQNVLDNERNRFENLAVTVGSIKERKAQKKKVTIIEQKLAWMTYNESRLRLTEAMNKHKQAEKRKDELKEQLVPVDEVIRNLTKEVNEMNKKVTHHNSVMSSNDDRCRVLLQEINKIREEIKKTEQVCNRRLDEEKSRDGDIAQANLQKGKIENDLKSMIDEIGSLDSLTQSSEELKNKMNQQRRLINNNESKMNGLNQQSDNLRREITALKREQQSIQDIETKKLELLKDHNNHAYQGVMWLRQNTDKFKSTIHEPMMMSIQPHHERYAKFFETCIPTRDLFAFVCEDVDDMSLLLKYLRDQKKLTVNVIHSDPLAPVHKAPSISIDNLRQFGFENYLSELVDAPPTIMKYLINMHAINNIPIGSREVDKNIDRIPTGLRRYFSPTNYLNISFSAYSGKKSTSYNTISSNGCLSIIVDTQKIQVIENKLMEKTDQLLQLTNEINNFQNTITVEKENVNVLQNEKIVLTRNINSLVALHKRLEITNQRIENLEEERQSSEVIKAETTKQIQLYINKQLQYFDRINTFFINASKMITESEQINFKIKLKTKVLATRKNESEDIRIKYREACDIVRDMDEHIKPYKEKTYELLKKAQDLTGGYSPNNVAAFKKYEDAFAKYPDERNKLEKKLADAKTKVHCTDNHENAEQVLKDYDALDKSIRELTEKITRLQNQLTVNRREVDELKEKWLAPLQVLVGEINKNFSKHFRDMKCAGEVSLDQSENPDDFEKYGLKIRVKFRAADDLHDFTRNRQSGGERAVTTGIFMIALQELSTVPFRCVDELNQGMDATNEKMVFDLITRITAIQGSSQYFLLTPKLLPNLKYGRHVTVHCVFNGPFVLPTDEFSVSNFCDQLTRSV</sequence>
<dbReference type="InterPro" id="IPR003395">
    <property type="entry name" value="RecF/RecN/SMC_N"/>
</dbReference>
<evidence type="ECO:0000256" key="3">
    <source>
        <dbReference type="ARBA" id="ARBA00023054"/>
    </source>
</evidence>
<feature type="coiled-coil region" evidence="4">
    <location>
        <begin position="296"/>
        <end position="420"/>
    </location>
</feature>
<evidence type="ECO:0000313" key="6">
    <source>
        <dbReference type="EMBL" id="KAF7993179.1"/>
    </source>
</evidence>
<dbReference type="PANTHER" id="PTHR45916:SF1">
    <property type="entry name" value="STRUCTURAL MAINTENANCE OF CHROMOSOMES PROTEIN 5"/>
    <property type="match status" value="1"/>
</dbReference>
<evidence type="ECO:0000313" key="7">
    <source>
        <dbReference type="Proteomes" id="UP000639338"/>
    </source>
</evidence>
<dbReference type="SUPFAM" id="SSF52540">
    <property type="entry name" value="P-loop containing nucleoside triphosphate hydrolases"/>
    <property type="match status" value="2"/>
</dbReference>